<feature type="binding site" evidence="2">
    <location>
        <position position="149"/>
    </location>
    <ligand>
        <name>Fe cation</name>
        <dbReference type="ChEBI" id="CHEBI:24875"/>
    </ligand>
</feature>
<dbReference type="GO" id="GO:0042586">
    <property type="term" value="F:peptide deformylase activity"/>
    <property type="evidence" value="ECO:0007669"/>
    <property type="project" value="UniProtKB-UniRule"/>
</dbReference>
<name>A0A1F8ASB9_9BACT</name>
<comment type="cofactor">
    <cofactor evidence="2">
        <name>Fe(2+)</name>
        <dbReference type="ChEBI" id="CHEBI:29033"/>
    </cofactor>
    <text evidence="2">Binds 1 Fe(2+) ion.</text>
</comment>
<dbReference type="EC" id="3.5.1.88" evidence="2"/>
<dbReference type="Pfam" id="PF01327">
    <property type="entry name" value="Pep_deformylase"/>
    <property type="match status" value="1"/>
</dbReference>
<evidence type="ECO:0000313" key="3">
    <source>
        <dbReference type="EMBL" id="OGM54664.1"/>
    </source>
</evidence>
<organism evidence="3 4">
    <name type="scientific">Candidatus Woesebacteria bacterium RIFCSPHIGHO2_12_FULL_41_24</name>
    <dbReference type="NCBI Taxonomy" id="1802510"/>
    <lineage>
        <taxon>Bacteria</taxon>
        <taxon>Candidatus Woeseibacteriota</taxon>
    </lineage>
</organism>
<evidence type="ECO:0000256" key="2">
    <source>
        <dbReference type="HAMAP-Rule" id="MF_00163"/>
    </source>
</evidence>
<feature type="binding site" evidence="2">
    <location>
        <position position="145"/>
    </location>
    <ligand>
        <name>Fe cation</name>
        <dbReference type="ChEBI" id="CHEBI:24875"/>
    </ligand>
</feature>
<dbReference type="PIRSF" id="PIRSF004749">
    <property type="entry name" value="Pep_def"/>
    <property type="match status" value="1"/>
</dbReference>
<dbReference type="CDD" id="cd00487">
    <property type="entry name" value="Pep_deformylase"/>
    <property type="match status" value="1"/>
</dbReference>
<keyword evidence="2" id="KW-0648">Protein biosynthesis</keyword>
<dbReference type="NCBIfam" id="TIGR00079">
    <property type="entry name" value="pept_deformyl"/>
    <property type="match status" value="1"/>
</dbReference>
<comment type="similarity">
    <text evidence="1 2">Belongs to the polypeptide deformylase family.</text>
</comment>
<keyword evidence="2" id="KW-0479">Metal-binding</keyword>
<dbReference type="EMBL" id="MGGW01000011">
    <property type="protein sequence ID" value="OGM54664.1"/>
    <property type="molecule type" value="Genomic_DNA"/>
</dbReference>
<proteinExistence type="inferred from homology"/>
<feature type="binding site" evidence="2">
    <location>
        <position position="102"/>
    </location>
    <ligand>
        <name>Fe cation</name>
        <dbReference type="ChEBI" id="CHEBI:24875"/>
    </ligand>
</feature>
<dbReference type="InterPro" id="IPR036821">
    <property type="entry name" value="Peptide_deformylase_sf"/>
</dbReference>
<dbReference type="InterPro" id="IPR023635">
    <property type="entry name" value="Peptide_deformylase"/>
</dbReference>
<accession>A0A1F8ASB9</accession>
<dbReference type="Proteomes" id="UP000178603">
    <property type="component" value="Unassembled WGS sequence"/>
</dbReference>
<sequence length="196" mass="23031">MAVRKTIQIGDPRLKAKNKKIVNFGDPRLKKVIKDLIDTMKRRTLIGMVAPQIGYNFKIFVTQPRKTKFRKLPFKDKIRVYINPEIIKSSKEKVIIWEGCGCVGIKDMFFGPVKRPKEVTLEACDEKGKRFQLRCNGILGRVIQHELDHLRGIEFIEKVDDYKKLMHEMHYTKTIRNSKEQNEATRVTVLEYKRIN</sequence>
<comment type="function">
    <text evidence="2">Removes the formyl group from the N-terminal Met of newly synthesized proteins. Requires at least a dipeptide for an efficient rate of reaction. N-terminal L-methionine is a prerequisite for activity but the enzyme has broad specificity at other positions.</text>
</comment>
<keyword evidence="2" id="KW-0378">Hydrolase</keyword>
<gene>
    <name evidence="2" type="primary">def</name>
    <name evidence="3" type="ORF">A3E44_02455</name>
</gene>
<protein>
    <recommendedName>
        <fullName evidence="2">Peptide deformylase</fullName>
        <shortName evidence="2">PDF</shortName>
        <ecNumber evidence="2">3.5.1.88</ecNumber>
    </recommendedName>
    <alternativeName>
        <fullName evidence="2">Polypeptide deformylase</fullName>
    </alternativeName>
</protein>
<comment type="catalytic activity">
    <reaction evidence="2">
        <text>N-terminal N-formyl-L-methionyl-[peptide] + H2O = N-terminal L-methionyl-[peptide] + formate</text>
        <dbReference type="Rhea" id="RHEA:24420"/>
        <dbReference type="Rhea" id="RHEA-COMP:10639"/>
        <dbReference type="Rhea" id="RHEA-COMP:10640"/>
        <dbReference type="ChEBI" id="CHEBI:15377"/>
        <dbReference type="ChEBI" id="CHEBI:15740"/>
        <dbReference type="ChEBI" id="CHEBI:49298"/>
        <dbReference type="ChEBI" id="CHEBI:64731"/>
        <dbReference type="EC" id="3.5.1.88"/>
    </reaction>
</comment>
<comment type="caution">
    <text evidence="3">The sequence shown here is derived from an EMBL/GenBank/DDBJ whole genome shotgun (WGS) entry which is preliminary data.</text>
</comment>
<evidence type="ECO:0000313" key="4">
    <source>
        <dbReference type="Proteomes" id="UP000178603"/>
    </source>
</evidence>
<dbReference type="Gene3D" id="3.90.45.10">
    <property type="entry name" value="Peptide deformylase"/>
    <property type="match status" value="1"/>
</dbReference>
<evidence type="ECO:0000256" key="1">
    <source>
        <dbReference type="ARBA" id="ARBA00010759"/>
    </source>
</evidence>
<dbReference type="PANTHER" id="PTHR10458:SF22">
    <property type="entry name" value="PEPTIDE DEFORMYLASE"/>
    <property type="match status" value="1"/>
</dbReference>
<dbReference type="GO" id="GO:0006412">
    <property type="term" value="P:translation"/>
    <property type="evidence" value="ECO:0007669"/>
    <property type="project" value="UniProtKB-UniRule"/>
</dbReference>
<keyword evidence="2" id="KW-0408">Iron</keyword>
<feature type="active site" evidence="2">
    <location>
        <position position="146"/>
    </location>
</feature>
<dbReference type="PRINTS" id="PR01576">
    <property type="entry name" value="PDEFORMYLASE"/>
</dbReference>
<reference evidence="3 4" key="1">
    <citation type="journal article" date="2016" name="Nat. Commun.">
        <title>Thousands of microbial genomes shed light on interconnected biogeochemical processes in an aquifer system.</title>
        <authorList>
            <person name="Anantharaman K."/>
            <person name="Brown C.T."/>
            <person name="Hug L.A."/>
            <person name="Sharon I."/>
            <person name="Castelle C.J."/>
            <person name="Probst A.J."/>
            <person name="Thomas B.C."/>
            <person name="Singh A."/>
            <person name="Wilkins M.J."/>
            <person name="Karaoz U."/>
            <person name="Brodie E.L."/>
            <person name="Williams K.H."/>
            <person name="Hubbard S.S."/>
            <person name="Banfield J.F."/>
        </authorList>
    </citation>
    <scope>NUCLEOTIDE SEQUENCE [LARGE SCALE GENOMIC DNA]</scope>
</reference>
<dbReference type="SUPFAM" id="SSF56420">
    <property type="entry name" value="Peptide deformylase"/>
    <property type="match status" value="1"/>
</dbReference>
<dbReference type="AlphaFoldDB" id="A0A1F8ASB9"/>
<dbReference type="GO" id="GO:0046872">
    <property type="term" value="F:metal ion binding"/>
    <property type="evidence" value="ECO:0007669"/>
    <property type="project" value="UniProtKB-KW"/>
</dbReference>
<dbReference type="HAMAP" id="MF_00163">
    <property type="entry name" value="Pep_deformylase"/>
    <property type="match status" value="1"/>
</dbReference>
<dbReference type="PANTHER" id="PTHR10458">
    <property type="entry name" value="PEPTIDE DEFORMYLASE"/>
    <property type="match status" value="1"/>
</dbReference>